<dbReference type="SUPFAM" id="SSF102645">
    <property type="entry name" value="CoaB-like"/>
    <property type="match status" value="1"/>
</dbReference>
<dbReference type="Pfam" id="PF04127">
    <property type="entry name" value="DFP"/>
    <property type="match status" value="1"/>
</dbReference>
<organism evidence="2 3">
    <name type="scientific">Haloferula helveola</name>
    <dbReference type="NCBI Taxonomy" id="490095"/>
    <lineage>
        <taxon>Bacteria</taxon>
        <taxon>Pseudomonadati</taxon>
        <taxon>Verrucomicrobiota</taxon>
        <taxon>Verrucomicrobiia</taxon>
        <taxon>Verrucomicrobiales</taxon>
        <taxon>Verrucomicrobiaceae</taxon>
        <taxon>Haloferula</taxon>
    </lineage>
</organism>
<dbReference type="InterPro" id="IPR035929">
    <property type="entry name" value="CoaB-like_sf"/>
</dbReference>
<dbReference type="EMBL" id="AP024702">
    <property type="protein sequence ID" value="BCX48722.1"/>
    <property type="molecule type" value="Genomic_DNA"/>
</dbReference>
<feature type="domain" description="DNA/pantothenate metabolism flavoprotein C-terminal" evidence="1">
    <location>
        <begin position="2"/>
        <end position="206"/>
    </location>
</feature>
<keyword evidence="3" id="KW-1185">Reference proteome</keyword>
<gene>
    <name evidence="2" type="ORF">HAHE_26300</name>
</gene>
<dbReference type="Gene3D" id="3.40.50.10300">
    <property type="entry name" value="CoaB-like"/>
    <property type="match status" value="1"/>
</dbReference>
<accession>A0ABM7RDU8</accession>
<protein>
    <recommendedName>
        <fullName evidence="1">DNA/pantothenate metabolism flavoprotein C-terminal domain-containing protein</fullName>
    </recommendedName>
</protein>
<dbReference type="Proteomes" id="UP001374893">
    <property type="component" value="Chromosome"/>
</dbReference>
<name>A0ABM7RDU8_9BACT</name>
<reference evidence="2 3" key="1">
    <citation type="submission" date="2021-06" db="EMBL/GenBank/DDBJ databases">
        <title>Complete genome of Haloferula helveola possessing various polysaccharide degrading enzymes.</title>
        <authorList>
            <person name="Takami H."/>
            <person name="Huang C."/>
            <person name="Hamasaki K."/>
        </authorList>
    </citation>
    <scope>NUCLEOTIDE SEQUENCE [LARGE SCALE GENOMIC DNA]</scope>
    <source>
        <strain evidence="2 3">CN-1</strain>
    </source>
</reference>
<sequence length="221" mass="24021">MKVLITAGPTREPLDPVRYLSNRSSGKMGYALAAAFAEAGHHVLLVSGPTDLDVPPGIDFVPVETALEMFEAVGRHLFRMDAAVFAAAVADYRPASAPDQKIKKSGESMTIELIRNPDILGSARSKMNFTGTLVGFAAETENLEEHARGKLVRKQCDLIIGNDVSKPGIGFESDRNELLLVYPNHSEAIPEDEKHHLSHRLVREIEVLAATRKGSGSLQEP</sequence>
<dbReference type="RefSeq" id="WP_338685055.1">
    <property type="nucleotide sequence ID" value="NZ_AP024702.1"/>
</dbReference>
<proteinExistence type="predicted"/>
<dbReference type="InterPro" id="IPR007085">
    <property type="entry name" value="DNA/pantothenate-metab_flavo_C"/>
</dbReference>
<evidence type="ECO:0000259" key="1">
    <source>
        <dbReference type="Pfam" id="PF04127"/>
    </source>
</evidence>
<evidence type="ECO:0000313" key="2">
    <source>
        <dbReference type="EMBL" id="BCX48722.1"/>
    </source>
</evidence>
<evidence type="ECO:0000313" key="3">
    <source>
        <dbReference type="Proteomes" id="UP001374893"/>
    </source>
</evidence>